<dbReference type="Pfam" id="PF00076">
    <property type="entry name" value="RRM_1"/>
    <property type="match status" value="2"/>
</dbReference>
<reference evidence="6" key="1">
    <citation type="submission" date="2014-11" db="EMBL/GenBank/DDBJ databases">
        <title>Molecular phylogeny of cliff fern family Woodsiaceae with morphological implications.</title>
        <authorList>
            <person name="Shao Y.-Z."/>
            <person name="Wei R."/>
            <person name="Zhang X.-C."/>
        </authorList>
    </citation>
    <scope>NUCLEOTIDE SEQUENCE</scope>
</reference>
<dbReference type="EMBL" id="CDMZ01001402">
    <property type="protein sequence ID" value="CUC09689.1"/>
    <property type="molecule type" value="Genomic_DNA"/>
</dbReference>
<evidence type="ECO:0000313" key="6">
    <source>
        <dbReference type="EMBL" id="CUC09689.1"/>
    </source>
</evidence>
<dbReference type="PROSITE" id="PS50102">
    <property type="entry name" value="RRM"/>
    <property type="match status" value="2"/>
</dbReference>
<dbReference type="PANTHER" id="PTHR24012">
    <property type="entry name" value="RNA BINDING PROTEIN"/>
    <property type="match status" value="1"/>
</dbReference>
<accession>A0A0K6S7Q3</accession>
<organism evidence="6">
    <name type="scientific">Chromera velia CCMP2878</name>
    <dbReference type="NCBI Taxonomy" id="1169474"/>
    <lineage>
        <taxon>Eukaryota</taxon>
        <taxon>Sar</taxon>
        <taxon>Alveolata</taxon>
        <taxon>Colpodellida</taxon>
        <taxon>Chromeraceae</taxon>
        <taxon>Chromera</taxon>
    </lineage>
</organism>
<feature type="domain" description="RRM" evidence="5">
    <location>
        <begin position="37"/>
        <end position="115"/>
    </location>
</feature>
<feature type="compositionally biased region" description="Low complexity" evidence="4">
    <location>
        <begin position="274"/>
        <end position="290"/>
    </location>
</feature>
<feature type="compositionally biased region" description="Low complexity" evidence="4">
    <location>
        <begin position="486"/>
        <end position="499"/>
    </location>
</feature>
<gene>
    <name evidence="6" type="ORF">Cvel_4990.t1.CR1</name>
</gene>
<dbReference type="InterPro" id="IPR012677">
    <property type="entry name" value="Nucleotide-bd_a/b_plait_sf"/>
</dbReference>
<feature type="region of interest" description="Disordered" evidence="4">
    <location>
        <begin position="323"/>
        <end position="552"/>
    </location>
</feature>
<protein>
    <recommendedName>
        <fullName evidence="5">RRM domain-containing protein</fullName>
    </recommendedName>
</protein>
<evidence type="ECO:0000256" key="3">
    <source>
        <dbReference type="PROSITE-ProRule" id="PRU00176"/>
    </source>
</evidence>
<name>A0A0K6S7Q3_9ALVE</name>
<dbReference type="InterPro" id="IPR035979">
    <property type="entry name" value="RBD_domain_sf"/>
</dbReference>
<dbReference type="GO" id="GO:0003723">
    <property type="term" value="F:RNA binding"/>
    <property type="evidence" value="ECO:0007669"/>
    <property type="project" value="UniProtKB-UniRule"/>
</dbReference>
<feature type="region of interest" description="Disordered" evidence="4">
    <location>
        <begin position="214"/>
        <end position="291"/>
    </location>
</feature>
<dbReference type="Gene3D" id="3.30.70.330">
    <property type="match status" value="2"/>
</dbReference>
<dbReference type="AlphaFoldDB" id="A0A0K6S7Q3"/>
<feature type="compositionally biased region" description="Low complexity" evidence="4">
    <location>
        <begin position="710"/>
        <end position="725"/>
    </location>
</feature>
<evidence type="ECO:0000256" key="1">
    <source>
        <dbReference type="ARBA" id="ARBA00022737"/>
    </source>
</evidence>
<feature type="region of interest" description="Disordered" evidence="4">
    <location>
        <begin position="770"/>
        <end position="791"/>
    </location>
</feature>
<feature type="compositionally biased region" description="Polar residues" evidence="4">
    <location>
        <begin position="514"/>
        <end position="528"/>
    </location>
</feature>
<feature type="compositionally biased region" description="Low complexity" evidence="4">
    <location>
        <begin position="245"/>
        <end position="260"/>
    </location>
</feature>
<dbReference type="CDD" id="cd00590">
    <property type="entry name" value="RRM_SF"/>
    <property type="match status" value="1"/>
</dbReference>
<feature type="compositionally biased region" description="Pro residues" evidence="4">
    <location>
        <begin position="775"/>
        <end position="788"/>
    </location>
</feature>
<sequence>MSTPWEFFRTFRTPAEDAGTLPPELLSAADADVNSPVKVFVNRIPPQTSKSVVVDFFSPYGKVLAVEMVKKSETKNMVALLTIESLVAAHKAIGALHNRLALQPGPPCRVVYAEKELERLNLPPTLQPGYGSVRLFVGNLPSGVDIDTLVGIFKKYGPLLEIYLLPAKKGRPAAFVAFRKMRDGLVAMGHLNGKIPEGCDMELMIRFAEAQKREMSASGDAKGGKGGGQRTSPETRGPEKPVTTQQQQESQSLSKPPSEEMGGGARQGQDGVVSTQAPAPPTLAAQQSPSESHYFAYHQAQSSSLPPLPKLGDCVDVQGFVGQSLPQLSVHETRAQVGESLELKRSASGGPSGGASEAERKKETSTLSAPSEGLSFPLQRAPIPSPPLPPLHPSSLVGTPNLTTTPSLPLPHRPHQSLYGGGMQEQTATSIPQKLSPANQIPFPLPLLPPNSSVNNRDPPFSSKTSTASISDPINDDLPLRSLPPAESSTSSHETATLSQPIRAKKHLEPISEDSATSHGHSRPSSTSGGLGGQPQVMGMDSSTPVAFPAVNSETSSKSASLSLDSCPPPAAYVQQLVEAWPDEMQWPTAEFEDDVIIPSLEEILNVPFGHEASEDPSTTEQGEPLESDESGRVLPVPSPSAGIGGDLWGRGGGGEGGGASRTLYGEETKRILGPPGVGGNSAASRDTPPIQSSWGDPAANLNLLSSPNSAAGIPHPTAAASAADSEPEEWGGTTTSFRTIVESAAGSDSRRRQKQVAPASASAVTVVGGRVVPSPAPPPPPNPPTPPARIATQHAEHANAAGLRAQIRGLRTAIVTAGPEAHSRLVQQAREAIKKHVEHCREVFEEAVAVQELVALFRQIHP</sequence>
<dbReference type="InterPro" id="IPR000504">
    <property type="entry name" value="RRM_dom"/>
</dbReference>
<feature type="region of interest" description="Disordered" evidence="4">
    <location>
        <begin position="611"/>
        <end position="735"/>
    </location>
</feature>
<feature type="compositionally biased region" description="Polar residues" evidence="4">
    <location>
        <begin position="451"/>
        <end position="472"/>
    </location>
</feature>
<feature type="compositionally biased region" description="Polar residues" evidence="4">
    <location>
        <begin position="424"/>
        <end position="439"/>
    </location>
</feature>
<evidence type="ECO:0000256" key="2">
    <source>
        <dbReference type="ARBA" id="ARBA00022884"/>
    </source>
</evidence>
<feature type="compositionally biased region" description="Gly residues" evidence="4">
    <location>
        <begin position="643"/>
        <end position="660"/>
    </location>
</feature>
<proteinExistence type="predicted"/>
<evidence type="ECO:0000259" key="5">
    <source>
        <dbReference type="PROSITE" id="PS50102"/>
    </source>
</evidence>
<feature type="compositionally biased region" description="Low complexity" evidence="4">
    <location>
        <begin position="393"/>
        <end position="407"/>
    </location>
</feature>
<keyword evidence="1" id="KW-0677">Repeat</keyword>
<feature type="domain" description="RRM" evidence="5">
    <location>
        <begin position="133"/>
        <end position="210"/>
    </location>
</feature>
<dbReference type="SUPFAM" id="SSF54928">
    <property type="entry name" value="RNA-binding domain, RBD"/>
    <property type="match status" value="1"/>
</dbReference>
<feature type="compositionally biased region" description="Pro residues" evidence="4">
    <location>
        <begin position="383"/>
        <end position="392"/>
    </location>
</feature>
<feature type="compositionally biased region" description="Polar residues" evidence="4">
    <location>
        <begin position="682"/>
        <end position="695"/>
    </location>
</feature>
<dbReference type="SMART" id="SM00360">
    <property type="entry name" value="RRM"/>
    <property type="match status" value="2"/>
</dbReference>
<keyword evidence="2 3" id="KW-0694">RNA-binding</keyword>
<evidence type="ECO:0000256" key="4">
    <source>
        <dbReference type="SAM" id="MobiDB-lite"/>
    </source>
</evidence>
<dbReference type="VEuPathDB" id="CryptoDB:Cvel_4990"/>